<feature type="compositionally biased region" description="Basic and acidic residues" evidence="1">
    <location>
        <begin position="1"/>
        <end position="11"/>
    </location>
</feature>
<evidence type="ECO:0000256" key="1">
    <source>
        <dbReference type="SAM" id="MobiDB-lite"/>
    </source>
</evidence>
<reference evidence="2 3" key="1">
    <citation type="submission" date="2021-07" db="EMBL/GenBank/DDBJ databases">
        <title>Genome data of Colletotrichum spaethianum.</title>
        <authorList>
            <person name="Utami Y.D."/>
            <person name="Hiruma K."/>
        </authorList>
    </citation>
    <scope>NUCLEOTIDE SEQUENCE [LARGE SCALE GENOMIC DNA]</scope>
    <source>
        <strain evidence="2 3">MAFF 242679</strain>
    </source>
</reference>
<accession>A0AA37LN35</accession>
<feature type="region of interest" description="Disordered" evidence="1">
    <location>
        <begin position="1"/>
        <end position="20"/>
    </location>
</feature>
<keyword evidence="3" id="KW-1185">Reference proteome</keyword>
<dbReference type="EMBL" id="BPPX01000001">
    <property type="protein sequence ID" value="GJC77622.1"/>
    <property type="molecule type" value="Genomic_DNA"/>
</dbReference>
<organism evidence="2 3">
    <name type="scientific">Colletotrichum liriopes</name>
    <dbReference type="NCBI Taxonomy" id="708192"/>
    <lineage>
        <taxon>Eukaryota</taxon>
        <taxon>Fungi</taxon>
        <taxon>Dikarya</taxon>
        <taxon>Ascomycota</taxon>
        <taxon>Pezizomycotina</taxon>
        <taxon>Sordariomycetes</taxon>
        <taxon>Hypocreomycetidae</taxon>
        <taxon>Glomerellales</taxon>
        <taxon>Glomerellaceae</taxon>
        <taxon>Colletotrichum</taxon>
        <taxon>Colletotrichum spaethianum species complex</taxon>
    </lineage>
</organism>
<evidence type="ECO:0000313" key="3">
    <source>
        <dbReference type="Proteomes" id="UP001055172"/>
    </source>
</evidence>
<sequence length="132" mass="15013">MDRKIELEHQHCHSPSSYPEEGVIDGNELWSDAREICESLKGAGKRVSVEYNGFGSNGKGENGSKQHFAIWWKENCEFKSKERMGYGMKAYDPFENDETIEGESRCTMLLVENWKSCLALNNGKGDIETWAV</sequence>
<dbReference type="AlphaFoldDB" id="A0AA37LN35"/>
<proteinExistence type="predicted"/>
<dbReference type="Proteomes" id="UP001055172">
    <property type="component" value="Unassembled WGS sequence"/>
</dbReference>
<comment type="caution">
    <text evidence="2">The sequence shown here is derived from an EMBL/GenBank/DDBJ whole genome shotgun (WGS) entry which is preliminary data.</text>
</comment>
<name>A0AA37LN35_9PEZI</name>
<evidence type="ECO:0000313" key="2">
    <source>
        <dbReference type="EMBL" id="GJC77622.1"/>
    </source>
</evidence>
<gene>
    <name evidence="2" type="ORF">ColLi_00460</name>
</gene>
<protein>
    <submittedName>
        <fullName evidence="2">Uncharacterized protein</fullName>
    </submittedName>
</protein>